<dbReference type="InterPro" id="IPR011989">
    <property type="entry name" value="ARM-like"/>
</dbReference>
<dbReference type="GO" id="GO:0032367">
    <property type="term" value="P:intracellular cholesterol transport"/>
    <property type="evidence" value="ECO:0007669"/>
    <property type="project" value="InterPro"/>
</dbReference>
<dbReference type="PANTHER" id="PTHR32059">
    <property type="entry name" value="RAB11-BINDING PROTEIN RELCH"/>
    <property type="match status" value="1"/>
</dbReference>
<feature type="coiled-coil region" evidence="2">
    <location>
        <begin position="209"/>
        <end position="298"/>
    </location>
</feature>
<keyword evidence="5" id="KW-1185">Reference proteome</keyword>
<dbReference type="PANTHER" id="PTHR32059:SF0">
    <property type="entry name" value="RAB11-BINDING PROTEIN RELCH"/>
    <property type="match status" value="1"/>
</dbReference>
<evidence type="ECO:0000313" key="4">
    <source>
        <dbReference type="EMBL" id="OIT31162.1"/>
    </source>
</evidence>
<dbReference type="PROSITE" id="PS50077">
    <property type="entry name" value="HEAT_REPEAT"/>
    <property type="match status" value="2"/>
</dbReference>
<keyword evidence="2" id="KW-0175">Coiled coil</keyword>
<dbReference type="InterPro" id="IPR021133">
    <property type="entry name" value="HEAT_type_2"/>
</dbReference>
<sequence length="1033" mass="116625">MDVEKSSLCNCVVNFLLEENYLLTAFELLHELLDDGRDDQAIRLKQFFSDPSQFPPDQISRFNSLRVADPQSLLEEKEALEEKLALCEYEFRLAQEDIVQLKTELQKKSQTFPRQTSDSKIDTLENHGTDFQQQKREGSFSDLGPLKDNERRDLNCAVKEYLLLAGYRLTAMTFLEEVTDQDLDVQQNSSAGVPDALRHYYYQYLSTTSEAAEEKIAMLRENESLVKEKDKLKHEKQSLLRSKDMAEAQVTVVTKSLEALQKEMKDKEILVQTLKQSLDRQRQELNECRAEITSLKMHIEGARSARNFVTSDSEAVADLPSIDSYKEEMKFLQNEIQRLKLANDSLNSESLEDNNEETRNTGPENEVGESSEHNVFEVSAGISSGDLGNADSQLLMSQTSADTITKPEEVVEASNGNGIVEKVEDVLTHNGELPSEAKGLILKPDNLFVESNAEKIGLGTIQILSDALPKIVPYVLINHREELLPLIMCAIERHPDSSTRDSLTHTLFNLIKRPDEEQRRIIMDACVTLARNVGEMRTETELLPQCWEQINHMYEERRLLVAQSCGELAEFVRPEIRDSLILSIVQQLIEDPATVVREAAAHNLALLLPLFPNTDKYFKVEEMMFQLACDPSGVVVDTTIKEVVPALVNWGKELDHLLQVLLSHALGSGQRCQPLSGVEGSVESHLRALGERERWNIDILLRLLIELLPFVRKKAIETCPFHLVSDDKGLVFSTSLLEQYAGGKMDWPSFEWLHIDCFSALIELASLLPQKEDNLRNRITQFLLAVSVLLGEPYLTHIMLPIFLVAVGDNGDLSYFPATRQSRIRGLKPKTAVAERLAAICVLPLLLAGVLGSPRKHELLTEYLRNLLIQTSERESQPVKREIFNSVRFLCTFDEHHNMIFNILWEMVVSSDINMKTMAANLFKVIVPCIDAKVASTHVLPALVTLGSDQNLNVKYASIDAFGAVAQQFKNDAIVDKIRVQMDAFLEDGSHEATIAVVRALVMAVPHTTERLRDYILNLLFQLLCTLEVDAFL</sequence>
<reference evidence="4" key="1">
    <citation type="submission" date="2016-11" db="EMBL/GenBank/DDBJ databases">
        <title>The genome of Nicotiana attenuata.</title>
        <authorList>
            <person name="Xu S."/>
            <person name="Brockmoeller T."/>
            <person name="Gaquerel E."/>
            <person name="Navarro A."/>
            <person name="Kuhl H."/>
            <person name="Gase K."/>
            <person name="Ling Z."/>
            <person name="Zhou W."/>
            <person name="Kreitzer C."/>
            <person name="Stanke M."/>
            <person name="Tang H."/>
            <person name="Lyons E."/>
            <person name="Pandey P."/>
            <person name="Pandey S.P."/>
            <person name="Timmermann B."/>
            <person name="Baldwin I.T."/>
        </authorList>
    </citation>
    <scope>NUCLEOTIDE SEQUENCE [LARGE SCALE GENOMIC DNA]</scope>
    <source>
        <strain evidence="4">UT</strain>
    </source>
</reference>
<dbReference type="SMART" id="SM00667">
    <property type="entry name" value="LisH"/>
    <property type="match status" value="2"/>
</dbReference>
<dbReference type="STRING" id="49451.A0A314KPH7"/>
<dbReference type="SUPFAM" id="SSF48371">
    <property type="entry name" value="ARM repeat"/>
    <property type="match status" value="1"/>
</dbReference>
<dbReference type="GO" id="GO:0055037">
    <property type="term" value="C:recycling endosome"/>
    <property type="evidence" value="ECO:0007669"/>
    <property type="project" value="TreeGrafter"/>
</dbReference>
<evidence type="ECO:0008006" key="6">
    <source>
        <dbReference type="Google" id="ProtNLM"/>
    </source>
</evidence>
<comment type="caution">
    <text evidence="4">The sequence shown here is derived from an EMBL/GenBank/DDBJ whole genome shotgun (WGS) entry which is preliminary data.</text>
</comment>
<evidence type="ECO:0000256" key="2">
    <source>
        <dbReference type="SAM" id="Coils"/>
    </source>
</evidence>
<feature type="region of interest" description="Disordered" evidence="3">
    <location>
        <begin position="345"/>
        <end position="371"/>
    </location>
</feature>
<dbReference type="PROSITE" id="PS50896">
    <property type="entry name" value="LISH"/>
    <property type="match status" value="2"/>
</dbReference>
<dbReference type="InterPro" id="IPR006594">
    <property type="entry name" value="LisH"/>
</dbReference>
<dbReference type="Gramene" id="OIT31162">
    <property type="protein sequence ID" value="OIT31162"/>
    <property type="gene ID" value="A4A49_11946"/>
</dbReference>
<dbReference type="GO" id="GO:0005802">
    <property type="term" value="C:trans-Golgi network"/>
    <property type="evidence" value="ECO:0007669"/>
    <property type="project" value="InterPro"/>
</dbReference>
<feature type="coiled-coil region" evidence="2">
    <location>
        <begin position="77"/>
        <end position="111"/>
    </location>
</feature>
<feature type="repeat" description="HEAT" evidence="1">
    <location>
        <begin position="939"/>
        <end position="977"/>
    </location>
</feature>
<dbReference type="EMBL" id="MJEQ01001343">
    <property type="protein sequence ID" value="OIT31162.1"/>
    <property type="molecule type" value="Genomic_DNA"/>
</dbReference>
<evidence type="ECO:0000256" key="3">
    <source>
        <dbReference type="SAM" id="MobiDB-lite"/>
    </source>
</evidence>
<evidence type="ECO:0000313" key="5">
    <source>
        <dbReference type="Proteomes" id="UP000187609"/>
    </source>
</evidence>
<dbReference type="AlphaFoldDB" id="A0A314KPH7"/>
<dbReference type="Gene3D" id="1.25.10.10">
    <property type="entry name" value="Leucine-rich Repeat Variant"/>
    <property type="match status" value="2"/>
</dbReference>
<feature type="repeat" description="HEAT" evidence="1">
    <location>
        <begin position="581"/>
        <end position="615"/>
    </location>
</feature>
<dbReference type="InterPro" id="IPR040362">
    <property type="entry name" value="RELCH"/>
</dbReference>
<accession>A0A314KPH7</accession>
<proteinExistence type="predicted"/>
<dbReference type="InterPro" id="IPR016024">
    <property type="entry name" value="ARM-type_fold"/>
</dbReference>
<protein>
    <recommendedName>
        <fullName evidence="6">LisH domain-containing protein</fullName>
    </recommendedName>
</protein>
<dbReference type="Proteomes" id="UP000187609">
    <property type="component" value="Unassembled WGS sequence"/>
</dbReference>
<gene>
    <name evidence="4" type="ORF">A4A49_11946</name>
</gene>
<organism evidence="4 5">
    <name type="scientific">Nicotiana attenuata</name>
    <name type="common">Coyote tobacco</name>
    <dbReference type="NCBI Taxonomy" id="49451"/>
    <lineage>
        <taxon>Eukaryota</taxon>
        <taxon>Viridiplantae</taxon>
        <taxon>Streptophyta</taxon>
        <taxon>Embryophyta</taxon>
        <taxon>Tracheophyta</taxon>
        <taxon>Spermatophyta</taxon>
        <taxon>Magnoliopsida</taxon>
        <taxon>eudicotyledons</taxon>
        <taxon>Gunneridae</taxon>
        <taxon>Pentapetalae</taxon>
        <taxon>asterids</taxon>
        <taxon>lamiids</taxon>
        <taxon>Solanales</taxon>
        <taxon>Solanaceae</taxon>
        <taxon>Nicotianoideae</taxon>
        <taxon>Nicotianeae</taxon>
        <taxon>Nicotiana</taxon>
    </lineage>
</organism>
<evidence type="ECO:0000256" key="1">
    <source>
        <dbReference type="PROSITE-ProRule" id="PRU00103"/>
    </source>
</evidence>
<name>A0A314KPH7_NICAT</name>